<evidence type="ECO:0000313" key="3">
    <source>
        <dbReference type="RefSeq" id="XP_039236097.1"/>
    </source>
</evidence>
<dbReference type="GeneID" id="120323040"/>
<dbReference type="Proteomes" id="UP000504627">
    <property type="component" value="Unplaced"/>
</dbReference>
<feature type="compositionally biased region" description="Low complexity" evidence="1">
    <location>
        <begin position="156"/>
        <end position="169"/>
    </location>
</feature>
<feature type="region of interest" description="Disordered" evidence="1">
    <location>
        <begin position="264"/>
        <end position="339"/>
    </location>
</feature>
<proteinExistence type="predicted"/>
<dbReference type="RefSeq" id="XP_039236097.1">
    <property type="nucleotide sequence ID" value="XM_039380163.1"/>
</dbReference>
<name>A0A7R5KGM1_9PASS</name>
<evidence type="ECO:0000256" key="1">
    <source>
        <dbReference type="SAM" id="MobiDB-lite"/>
    </source>
</evidence>
<evidence type="ECO:0000313" key="2">
    <source>
        <dbReference type="Proteomes" id="UP000504627"/>
    </source>
</evidence>
<gene>
    <name evidence="3" type="primary">LOC120323040</name>
</gene>
<dbReference type="AlphaFoldDB" id="A0A7R5KGM1"/>
<dbReference type="InParanoid" id="A0A7R5KGM1"/>
<protein>
    <submittedName>
        <fullName evidence="3">Translation initiation factor IF-2-like</fullName>
    </submittedName>
</protein>
<accession>A0A7R5KGM1</accession>
<reference evidence="3" key="1">
    <citation type="submission" date="2025-08" db="UniProtKB">
        <authorList>
            <consortium name="RefSeq"/>
        </authorList>
    </citation>
    <scope>IDENTIFICATION</scope>
    <source>
        <tissue evidence="3">Muscle</tissue>
    </source>
</reference>
<organism evidence="2 3">
    <name type="scientific">Pipra filicauda</name>
    <name type="common">Wire-tailed manakin</name>
    <dbReference type="NCBI Taxonomy" id="649802"/>
    <lineage>
        <taxon>Eukaryota</taxon>
        <taxon>Metazoa</taxon>
        <taxon>Chordata</taxon>
        <taxon>Craniata</taxon>
        <taxon>Vertebrata</taxon>
        <taxon>Euteleostomi</taxon>
        <taxon>Archelosauria</taxon>
        <taxon>Archosauria</taxon>
        <taxon>Dinosauria</taxon>
        <taxon>Saurischia</taxon>
        <taxon>Theropoda</taxon>
        <taxon>Coelurosauria</taxon>
        <taxon>Aves</taxon>
        <taxon>Neognathae</taxon>
        <taxon>Neoaves</taxon>
        <taxon>Telluraves</taxon>
        <taxon>Australaves</taxon>
        <taxon>Passeriformes</taxon>
        <taxon>Pipridae</taxon>
        <taxon>Pipra</taxon>
    </lineage>
</organism>
<feature type="compositionally biased region" description="Basic residues" evidence="1">
    <location>
        <begin position="95"/>
        <end position="105"/>
    </location>
</feature>
<keyword evidence="2" id="KW-1185">Reference proteome</keyword>
<feature type="region of interest" description="Disordered" evidence="1">
    <location>
        <begin position="1"/>
        <end position="187"/>
    </location>
</feature>
<sequence length="339" mass="36243">MVSAGPLALASRCGRAPQRGPSAPAGEEERPRRGCEAAAGPLLRSSSVPPRPSCERRLVVAGGERPRGFPRFPLSQLARLPPAGCGDTAGPRDTRSRRRSGRKSGRAAPEGTRLLDGGGSVRPRAGEGRSAARTRWRGREAAVRVPPGVAPRRDGACGAAAGGSAQQVRGGRRRLRGQPTGGVWGRNEAPHVTLAGRANSEPFWGRCQFPLCAFSVAFFPPPPSSRPPARPPSFPPRVPATNYEITTTIILVIITIIIKEGTRARPRGGAGGRGRDNGLVERGPIRTGETVRSQRLSRPGGQLGGSERARERARRAREERRRPGRSVTKMSGAQRRRRQ</sequence>